<proteinExistence type="inferred from homology"/>
<dbReference type="InterPro" id="IPR014730">
    <property type="entry name" value="ETF_a/b_N"/>
</dbReference>
<feature type="binding site" evidence="2">
    <location>
        <position position="214"/>
    </location>
    <ligand>
        <name>FAD</name>
        <dbReference type="ChEBI" id="CHEBI:57692"/>
    </ligand>
</feature>
<sequence>MTDQEIWIYAEKHVGIIQPVTYQLITKAKEIADDKKVVVILFEATDKNLENNIMEYGPDEIIVVKDDRLKDATDSEIANLMAELTKRRQPNSILFGATVVGRSIAPRLQAKLGTGLTSDCLNLAFDDDFLIQTKPSYGDNIMCEIICPDHRPQMASVRPNTFAAKKISNTTTIVTEVNDLMFKEAERVKIIEETPLLSKSDSIANADRVIALGRGASDDKVISLAEELARKLGAKIGVTRPLTDHSKFSGEDQIGQSGNTVTPKLLINVGIHGAVQYTTGIEKSELIISINKDPKAPIFKYSDFSYVGDSKDFLEGFLKVIQ</sequence>
<dbReference type="PANTHER" id="PTHR43153">
    <property type="entry name" value="ELECTRON TRANSFER FLAVOPROTEIN ALPHA"/>
    <property type="match status" value="1"/>
</dbReference>
<dbReference type="SUPFAM" id="SSF52467">
    <property type="entry name" value="DHS-like NAD/FAD-binding domain"/>
    <property type="match status" value="1"/>
</dbReference>
<evidence type="ECO:0000313" key="5">
    <source>
        <dbReference type="Proteomes" id="UP000199589"/>
    </source>
</evidence>
<dbReference type="InterPro" id="IPR001308">
    <property type="entry name" value="ETF_a/FixB"/>
</dbReference>
<comment type="similarity">
    <text evidence="1">Belongs to the ETF alpha-subunit/FixB family.</text>
</comment>
<dbReference type="RefSeq" id="WP_091898166.1">
    <property type="nucleotide sequence ID" value="NZ_FOSJ01000038.1"/>
</dbReference>
<gene>
    <name evidence="4" type="ORF">SAMN04488569_10385</name>
</gene>
<feature type="domain" description="Electron transfer flavoprotein alpha/beta-subunit N-terminal" evidence="3">
    <location>
        <begin position="6"/>
        <end position="186"/>
    </location>
</feature>
<dbReference type="InterPro" id="IPR029035">
    <property type="entry name" value="DHS-like_NAD/FAD-binding_dom"/>
</dbReference>
<protein>
    <submittedName>
        <fullName evidence="4">Electron transfer flavoprotein alpha subunit apoprotein</fullName>
    </submittedName>
</protein>
<dbReference type="InterPro" id="IPR014729">
    <property type="entry name" value="Rossmann-like_a/b/a_fold"/>
</dbReference>
<dbReference type="AlphaFoldDB" id="A0A1I3ZSL3"/>
<evidence type="ECO:0000256" key="2">
    <source>
        <dbReference type="PIRSR" id="PIRSR000089-1"/>
    </source>
</evidence>
<dbReference type="GO" id="GO:0050660">
    <property type="term" value="F:flavin adenine dinucleotide binding"/>
    <property type="evidence" value="ECO:0007669"/>
    <property type="project" value="InterPro"/>
</dbReference>
<dbReference type="Pfam" id="PF00766">
    <property type="entry name" value="ETF_alpha"/>
    <property type="match status" value="1"/>
</dbReference>
<dbReference type="Gene3D" id="3.40.50.1220">
    <property type="entry name" value="TPP-binding domain"/>
    <property type="match status" value="1"/>
</dbReference>
<name>A0A1I3ZSL3_9LACT</name>
<feature type="binding site" evidence="2">
    <location>
        <begin position="253"/>
        <end position="257"/>
    </location>
    <ligand>
        <name>FAD</name>
        <dbReference type="ChEBI" id="CHEBI:57692"/>
    </ligand>
</feature>
<dbReference type="OrthoDB" id="9770286at2"/>
<keyword evidence="5" id="KW-1185">Reference proteome</keyword>
<keyword evidence="2" id="KW-0274">FAD</keyword>
<evidence type="ECO:0000259" key="3">
    <source>
        <dbReference type="SMART" id="SM00893"/>
    </source>
</evidence>
<dbReference type="SUPFAM" id="SSF52402">
    <property type="entry name" value="Adenine nucleotide alpha hydrolases-like"/>
    <property type="match status" value="1"/>
</dbReference>
<dbReference type="GO" id="GO:0033539">
    <property type="term" value="P:fatty acid beta-oxidation using acyl-CoA dehydrogenase"/>
    <property type="evidence" value="ECO:0007669"/>
    <property type="project" value="TreeGrafter"/>
</dbReference>
<accession>A0A1I3ZSL3</accession>
<comment type="cofactor">
    <cofactor evidence="2">
        <name>FAD</name>
        <dbReference type="ChEBI" id="CHEBI:57692"/>
    </cofactor>
    <text evidence="2">Binds 1 FAD per dimer.</text>
</comment>
<dbReference type="SMART" id="SM00893">
    <property type="entry name" value="ETF"/>
    <property type="match status" value="1"/>
</dbReference>
<organism evidence="4 5">
    <name type="scientific">Marinilactibacillus piezotolerans</name>
    <dbReference type="NCBI Taxonomy" id="258723"/>
    <lineage>
        <taxon>Bacteria</taxon>
        <taxon>Bacillati</taxon>
        <taxon>Bacillota</taxon>
        <taxon>Bacilli</taxon>
        <taxon>Lactobacillales</taxon>
        <taxon>Carnobacteriaceae</taxon>
        <taxon>Marinilactibacillus</taxon>
    </lineage>
</organism>
<dbReference type="STRING" id="258723.GCA_900169305_01490"/>
<dbReference type="Gene3D" id="3.40.50.620">
    <property type="entry name" value="HUPs"/>
    <property type="match status" value="1"/>
</dbReference>
<dbReference type="CDD" id="cd01715">
    <property type="entry name" value="ETF_alpha"/>
    <property type="match status" value="1"/>
</dbReference>
<dbReference type="InterPro" id="IPR014731">
    <property type="entry name" value="ETF_asu_C"/>
</dbReference>
<dbReference type="InterPro" id="IPR033947">
    <property type="entry name" value="ETF_alpha_N"/>
</dbReference>
<dbReference type="EMBL" id="FOSJ01000038">
    <property type="protein sequence ID" value="SFK47102.1"/>
    <property type="molecule type" value="Genomic_DNA"/>
</dbReference>
<dbReference type="PANTHER" id="PTHR43153:SF1">
    <property type="entry name" value="ELECTRON TRANSFER FLAVOPROTEIN SUBUNIT ALPHA, MITOCHONDRIAL"/>
    <property type="match status" value="1"/>
</dbReference>
<dbReference type="Pfam" id="PF01012">
    <property type="entry name" value="ETF"/>
    <property type="match status" value="1"/>
</dbReference>
<dbReference type="GO" id="GO:0009055">
    <property type="term" value="F:electron transfer activity"/>
    <property type="evidence" value="ECO:0007669"/>
    <property type="project" value="InterPro"/>
</dbReference>
<keyword evidence="2" id="KW-0285">Flavoprotein</keyword>
<evidence type="ECO:0000256" key="1">
    <source>
        <dbReference type="ARBA" id="ARBA00005817"/>
    </source>
</evidence>
<evidence type="ECO:0000313" key="4">
    <source>
        <dbReference type="EMBL" id="SFK47102.1"/>
    </source>
</evidence>
<feature type="binding site" evidence="2">
    <location>
        <position position="291"/>
    </location>
    <ligand>
        <name>FAD</name>
        <dbReference type="ChEBI" id="CHEBI:57692"/>
    </ligand>
</feature>
<feature type="binding site" evidence="2">
    <location>
        <begin position="239"/>
        <end position="240"/>
    </location>
    <ligand>
        <name>FAD</name>
        <dbReference type="ChEBI" id="CHEBI:57692"/>
    </ligand>
</feature>
<reference evidence="5" key="1">
    <citation type="submission" date="2016-10" db="EMBL/GenBank/DDBJ databases">
        <authorList>
            <person name="Varghese N."/>
            <person name="Submissions S."/>
        </authorList>
    </citation>
    <scope>NUCLEOTIDE SEQUENCE [LARGE SCALE GENOMIC DNA]</scope>
    <source>
        <strain evidence="5">DSM 16108</strain>
    </source>
</reference>
<dbReference type="Proteomes" id="UP000199589">
    <property type="component" value="Unassembled WGS sequence"/>
</dbReference>
<dbReference type="PIRSF" id="PIRSF000089">
    <property type="entry name" value="Electra_flavoP_a"/>
    <property type="match status" value="1"/>
</dbReference>